<sequence>MPTSEKYAKYSSHVRILPLVVCTLGPWYPRNDEIHSILGINGRSWGAFRFKVRLAAIQRSMDMVCHHFHHGAPNPEAEDIPPLPVETPYPHDLLSLKAVKHPALRVFHKYENIICVEVGLLRLQRLMEKPSSSPPVDQNDIYIQNHQLTAT</sequence>
<keyword evidence="2" id="KW-1185">Reference proteome</keyword>
<name>A0ABR0B0T3_9CRUS</name>
<evidence type="ECO:0000313" key="2">
    <source>
        <dbReference type="Proteomes" id="UP001234178"/>
    </source>
</evidence>
<gene>
    <name evidence="1" type="ORF">OUZ56_024423</name>
</gene>
<dbReference type="EMBL" id="JAOYFB010000039">
    <property type="protein sequence ID" value="KAK4030993.1"/>
    <property type="molecule type" value="Genomic_DNA"/>
</dbReference>
<accession>A0ABR0B0T3</accession>
<comment type="caution">
    <text evidence="1">The sequence shown here is derived from an EMBL/GenBank/DDBJ whole genome shotgun (WGS) entry which is preliminary data.</text>
</comment>
<reference evidence="1 2" key="1">
    <citation type="journal article" date="2023" name="Nucleic Acids Res.">
        <title>The hologenome of Daphnia magna reveals possible DNA methylation and microbiome-mediated evolution of the host genome.</title>
        <authorList>
            <person name="Chaturvedi A."/>
            <person name="Li X."/>
            <person name="Dhandapani V."/>
            <person name="Marshall H."/>
            <person name="Kissane S."/>
            <person name="Cuenca-Cambronero M."/>
            <person name="Asole G."/>
            <person name="Calvet F."/>
            <person name="Ruiz-Romero M."/>
            <person name="Marangio P."/>
            <person name="Guigo R."/>
            <person name="Rago D."/>
            <person name="Mirbahai L."/>
            <person name="Eastwood N."/>
            <person name="Colbourne J.K."/>
            <person name="Zhou J."/>
            <person name="Mallon E."/>
            <person name="Orsini L."/>
        </authorList>
    </citation>
    <scope>NUCLEOTIDE SEQUENCE [LARGE SCALE GENOMIC DNA]</scope>
    <source>
        <strain evidence="1">LRV0_1</strain>
    </source>
</reference>
<evidence type="ECO:0000313" key="1">
    <source>
        <dbReference type="EMBL" id="KAK4030993.1"/>
    </source>
</evidence>
<proteinExistence type="predicted"/>
<dbReference type="Proteomes" id="UP001234178">
    <property type="component" value="Unassembled WGS sequence"/>
</dbReference>
<organism evidence="1 2">
    <name type="scientific">Daphnia magna</name>
    <dbReference type="NCBI Taxonomy" id="35525"/>
    <lineage>
        <taxon>Eukaryota</taxon>
        <taxon>Metazoa</taxon>
        <taxon>Ecdysozoa</taxon>
        <taxon>Arthropoda</taxon>
        <taxon>Crustacea</taxon>
        <taxon>Branchiopoda</taxon>
        <taxon>Diplostraca</taxon>
        <taxon>Cladocera</taxon>
        <taxon>Anomopoda</taxon>
        <taxon>Daphniidae</taxon>
        <taxon>Daphnia</taxon>
    </lineage>
</organism>
<protein>
    <submittedName>
        <fullName evidence="1">Uncharacterized protein</fullName>
    </submittedName>
</protein>